<protein>
    <submittedName>
        <fullName evidence="1">Uncharacterized protein</fullName>
    </submittedName>
</protein>
<dbReference type="EMBL" id="FZOY01000002">
    <property type="protein sequence ID" value="SNS56823.1"/>
    <property type="molecule type" value="Genomic_DNA"/>
</dbReference>
<dbReference type="AlphaFoldDB" id="A0A239FKI8"/>
<dbReference type="Proteomes" id="UP000198426">
    <property type="component" value="Unassembled WGS sequence"/>
</dbReference>
<accession>A0A239FKI8</accession>
<organism evidence="1 2">
    <name type="scientific">Tropicimonas sediminicola</name>
    <dbReference type="NCBI Taxonomy" id="1031541"/>
    <lineage>
        <taxon>Bacteria</taxon>
        <taxon>Pseudomonadati</taxon>
        <taxon>Pseudomonadota</taxon>
        <taxon>Alphaproteobacteria</taxon>
        <taxon>Rhodobacterales</taxon>
        <taxon>Roseobacteraceae</taxon>
        <taxon>Tropicimonas</taxon>
    </lineage>
</organism>
<sequence>MIVDGNYRARRLDDFQFVVERRKGRQPGNKRFGGAWRVLGYVTTPEGVMRLTSTKTRVCDVTGRQWHPAPAPSKALLDWLLQEMAASTARRKVHRENGDD</sequence>
<evidence type="ECO:0000313" key="1">
    <source>
        <dbReference type="EMBL" id="SNS56823.1"/>
    </source>
</evidence>
<evidence type="ECO:0000313" key="2">
    <source>
        <dbReference type="Proteomes" id="UP000198426"/>
    </source>
</evidence>
<keyword evidence="2" id="KW-1185">Reference proteome</keyword>
<name>A0A239FKI8_9RHOB</name>
<proteinExistence type="predicted"/>
<gene>
    <name evidence="1" type="ORF">SAMN05421757_102694</name>
</gene>
<reference evidence="1 2" key="1">
    <citation type="submission" date="2017-06" db="EMBL/GenBank/DDBJ databases">
        <authorList>
            <person name="Kim H.J."/>
            <person name="Triplett B.A."/>
        </authorList>
    </citation>
    <scope>NUCLEOTIDE SEQUENCE [LARGE SCALE GENOMIC DNA]</scope>
    <source>
        <strain evidence="1 2">DSM 29339</strain>
    </source>
</reference>